<feature type="compositionally biased region" description="Low complexity" evidence="4">
    <location>
        <begin position="1"/>
        <end position="21"/>
    </location>
</feature>
<keyword evidence="6" id="KW-1185">Reference proteome</keyword>
<evidence type="ECO:0000256" key="4">
    <source>
        <dbReference type="SAM" id="MobiDB-lite"/>
    </source>
</evidence>
<dbReference type="Gene3D" id="2.130.10.10">
    <property type="entry name" value="YVTN repeat-like/Quinoprotein amine dehydrogenase"/>
    <property type="match status" value="2"/>
</dbReference>
<dbReference type="Proteomes" id="UP000308730">
    <property type="component" value="Unassembled WGS sequence"/>
</dbReference>
<feature type="compositionally biased region" description="Polar residues" evidence="4">
    <location>
        <begin position="148"/>
        <end position="158"/>
    </location>
</feature>
<dbReference type="InterPro" id="IPR036322">
    <property type="entry name" value="WD40_repeat_dom_sf"/>
</dbReference>
<feature type="repeat" description="WD" evidence="3">
    <location>
        <begin position="519"/>
        <end position="553"/>
    </location>
</feature>
<evidence type="ECO:0000256" key="3">
    <source>
        <dbReference type="PROSITE-ProRule" id="PRU00221"/>
    </source>
</evidence>
<keyword evidence="2" id="KW-0677">Repeat</keyword>
<dbReference type="PRINTS" id="PR01217">
    <property type="entry name" value="PRICHEXTENSN"/>
</dbReference>
<feature type="compositionally biased region" description="Low complexity" evidence="4">
    <location>
        <begin position="425"/>
        <end position="437"/>
    </location>
</feature>
<dbReference type="EMBL" id="SGPM01000044">
    <property type="protein sequence ID" value="THH31541.1"/>
    <property type="molecule type" value="Genomic_DNA"/>
</dbReference>
<proteinExistence type="predicted"/>
<comment type="caution">
    <text evidence="5">The sequence shown here is derived from an EMBL/GenBank/DDBJ whole genome shotgun (WGS) entry which is preliminary data.</text>
</comment>
<keyword evidence="1 3" id="KW-0853">WD repeat</keyword>
<gene>
    <name evidence="5" type="ORF">EUX98_g2657</name>
</gene>
<protein>
    <submittedName>
        <fullName evidence="5">Uncharacterized protein</fullName>
    </submittedName>
</protein>
<dbReference type="InterPro" id="IPR001680">
    <property type="entry name" value="WD40_rpt"/>
</dbReference>
<dbReference type="PROSITE" id="PS50082">
    <property type="entry name" value="WD_REPEATS_2"/>
    <property type="match status" value="1"/>
</dbReference>
<feature type="compositionally biased region" description="Polar residues" evidence="4">
    <location>
        <begin position="80"/>
        <end position="89"/>
    </location>
</feature>
<dbReference type="OrthoDB" id="3236053at2759"/>
<dbReference type="SMART" id="SM00320">
    <property type="entry name" value="WD40"/>
    <property type="match status" value="4"/>
</dbReference>
<feature type="region of interest" description="Disordered" evidence="4">
    <location>
        <begin position="67"/>
        <end position="229"/>
    </location>
</feature>
<feature type="region of interest" description="Disordered" evidence="4">
    <location>
        <begin position="252"/>
        <end position="285"/>
    </location>
</feature>
<sequence length="832" mass="87389">MTTPSSPSVAIVASSPSTPAIAEKRTQDLPQSQIVHTPYVPKRKAVPFPFVSGGYLKDFVTTPTQPELAMQSSVHKEPESQSQDTSSTVRLAALPQTPAPAPAPAPSTPAPPTLLPSPPLPPPPPTEPSRASPPPPPPPQARTKAVTPPSNHAASSSKVKVEDIPPSGVANDARDIASRPSNSEYDPSPAPPKARAAPPQPSYFRSPVAPYPPYIPRSQPGAIPRTKPGFIPAVPARALHPSLTATFPSAWQPWQRAEEPSPPRSPPPAPKVIAHIPSGSYSNPLNIQPARAVPLSSRVPEAGSVNVQSPAGSKKPVVVGNGWPYNTRSHAKANAAGTNGTARTQPAKTPVSDAAAVATPTPEALSGSGAPSTSAHSPTPPTTGEPAPSTTPQPDQSGKSGPPALRVSLSGVTSYQNVYVSGPGPAAASTSSSSSTPAPAPAPRLTPTPTATTPSHPLPPKPPAFTGTAAGSYSPRRGVKRMVSPTPLAPDSKVKTDFAWATGDPVHCVRIKADGDAGIRTITFNSDGTQFAIACWDKSVRIWNRRSRQEIAKLGHNMQVIAVAWMDHDSGVITLGDNGILSTWTRNAQNKWMWAKLLDVNAGRQMKESPSCLAFVKDRIAIALPTEGVKVWTFMKGTWINQRSIGRQKVTALKFVDEGEALVGGTEDGTLWHCEVPNGTLKALKIFTKAPISSLETDVRGQIGLTTLADGRCELVNVRLDANKGSVEQSFTVKDMELPGPFTHTFGAVFVSSGQSVVHGSVRGCVMVWDRSAGDVVYGLKHGEEDSVNTVSSFNGTANLAGLILTGTRSGQLTWFTHPPTDAGPNRKRVKI</sequence>
<dbReference type="PANTHER" id="PTHR19848">
    <property type="entry name" value="WD40 REPEAT PROTEIN"/>
    <property type="match status" value="1"/>
</dbReference>
<name>A0A4S4N1E5_9APHY</name>
<evidence type="ECO:0000256" key="2">
    <source>
        <dbReference type="ARBA" id="ARBA00022737"/>
    </source>
</evidence>
<evidence type="ECO:0000313" key="5">
    <source>
        <dbReference type="EMBL" id="THH31541.1"/>
    </source>
</evidence>
<evidence type="ECO:0000313" key="6">
    <source>
        <dbReference type="Proteomes" id="UP000308730"/>
    </source>
</evidence>
<dbReference type="SUPFAM" id="SSF50978">
    <property type="entry name" value="WD40 repeat-like"/>
    <property type="match status" value="1"/>
</dbReference>
<dbReference type="AlphaFoldDB" id="A0A4S4N1E5"/>
<dbReference type="PANTHER" id="PTHR19848:SF8">
    <property type="entry name" value="F-BOX AND WD REPEAT DOMAIN CONTAINING 7"/>
    <property type="match status" value="1"/>
</dbReference>
<feature type="compositionally biased region" description="Low complexity" evidence="4">
    <location>
        <begin position="366"/>
        <end position="377"/>
    </location>
</feature>
<feature type="compositionally biased region" description="Polar residues" evidence="4">
    <location>
        <begin position="388"/>
        <end position="399"/>
    </location>
</feature>
<accession>A0A4S4N1E5</accession>
<reference evidence="5 6" key="1">
    <citation type="submission" date="2019-02" db="EMBL/GenBank/DDBJ databases">
        <title>Genome sequencing of the rare red list fungi Antrodiella citrinella (Flaviporus citrinellus).</title>
        <authorList>
            <person name="Buettner E."/>
            <person name="Kellner H."/>
        </authorList>
    </citation>
    <scope>NUCLEOTIDE SEQUENCE [LARGE SCALE GENOMIC DNA]</scope>
    <source>
        <strain evidence="5 6">DSM 108506</strain>
    </source>
</reference>
<evidence type="ECO:0000256" key="1">
    <source>
        <dbReference type="ARBA" id="ARBA00022574"/>
    </source>
</evidence>
<organism evidence="5 6">
    <name type="scientific">Antrodiella citrinella</name>
    <dbReference type="NCBI Taxonomy" id="2447956"/>
    <lineage>
        <taxon>Eukaryota</taxon>
        <taxon>Fungi</taxon>
        <taxon>Dikarya</taxon>
        <taxon>Basidiomycota</taxon>
        <taxon>Agaricomycotina</taxon>
        <taxon>Agaricomycetes</taxon>
        <taxon>Polyporales</taxon>
        <taxon>Steccherinaceae</taxon>
        <taxon>Antrodiella</taxon>
    </lineage>
</organism>
<dbReference type="Pfam" id="PF00400">
    <property type="entry name" value="WD40"/>
    <property type="match status" value="1"/>
</dbReference>
<dbReference type="InterPro" id="IPR015943">
    <property type="entry name" value="WD40/YVTN_repeat-like_dom_sf"/>
</dbReference>
<feature type="region of interest" description="Disordered" evidence="4">
    <location>
        <begin position="303"/>
        <end position="407"/>
    </location>
</feature>
<feature type="compositionally biased region" description="Pro residues" evidence="4">
    <location>
        <begin position="97"/>
        <end position="140"/>
    </location>
</feature>
<feature type="region of interest" description="Disordered" evidence="4">
    <location>
        <begin position="1"/>
        <end position="36"/>
    </location>
</feature>
<feature type="compositionally biased region" description="Low complexity" evidence="4">
    <location>
        <begin position="333"/>
        <end position="342"/>
    </location>
</feature>
<feature type="region of interest" description="Disordered" evidence="4">
    <location>
        <begin position="423"/>
        <end position="488"/>
    </location>
</feature>